<dbReference type="AlphaFoldDB" id="A0A0A8Z7T5"/>
<proteinExistence type="predicted"/>
<sequence length="35" mass="4073">MSSCLGCNPIWSYRRKLPLRFCIYMCRASGITLTM</sequence>
<reference evidence="1" key="2">
    <citation type="journal article" date="2015" name="Data Brief">
        <title>Shoot transcriptome of the giant reed, Arundo donax.</title>
        <authorList>
            <person name="Barrero R.A."/>
            <person name="Guerrero F.D."/>
            <person name="Moolhuijzen P."/>
            <person name="Goolsby J.A."/>
            <person name="Tidwell J."/>
            <person name="Bellgard S.E."/>
            <person name="Bellgard M.I."/>
        </authorList>
    </citation>
    <scope>NUCLEOTIDE SEQUENCE</scope>
    <source>
        <tissue evidence="1">Shoot tissue taken approximately 20 cm above the soil surface</tissue>
    </source>
</reference>
<name>A0A0A8Z7T5_ARUDO</name>
<organism evidence="1">
    <name type="scientific">Arundo donax</name>
    <name type="common">Giant reed</name>
    <name type="synonym">Donax arundinaceus</name>
    <dbReference type="NCBI Taxonomy" id="35708"/>
    <lineage>
        <taxon>Eukaryota</taxon>
        <taxon>Viridiplantae</taxon>
        <taxon>Streptophyta</taxon>
        <taxon>Embryophyta</taxon>
        <taxon>Tracheophyta</taxon>
        <taxon>Spermatophyta</taxon>
        <taxon>Magnoliopsida</taxon>
        <taxon>Liliopsida</taxon>
        <taxon>Poales</taxon>
        <taxon>Poaceae</taxon>
        <taxon>PACMAD clade</taxon>
        <taxon>Arundinoideae</taxon>
        <taxon>Arundineae</taxon>
        <taxon>Arundo</taxon>
    </lineage>
</organism>
<reference evidence="1" key="1">
    <citation type="submission" date="2014-09" db="EMBL/GenBank/DDBJ databases">
        <authorList>
            <person name="Magalhaes I.L.F."/>
            <person name="Oliveira U."/>
            <person name="Santos F.R."/>
            <person name="Vidigal T.H.D.A."/>
            <person name="Brescovit A.D."/>
            <person name="Santos A.J."/>
        </authorList>
    </citation>
    <scope>NUCLEOTIDE SEQUENCE</scope>
    <source>
        <tissue evidence="1">Shoot tissue taken approximately 20 cm above the soil surface</tissue>
    </source>
</reference>
<dbReference type="EMBL" id="GBRH01266973">
    <property type="protein sequence ID" value="JAD30922.1"/>
    <property type="molecule type" value="Transcribed_RNA"/>
</dbReference>
<accession>A0A0A8Z7T5</accession>
<protein>
    <submittedName>
        <fullName evidence="1">Uncharacterized protein</fullName>
    </submittedName>
</protein>
<evidence type="ECO:0000313" key="1">
    <source>
        <dbReference type="EMBL" id="JAD30922.1"/>
    </source>
</evidence>